<dbReference type="OrthoDB" id="1303669at2759"/>
<name>A0A067JV17_JATCU</name>
<evidence type="ECO:0000313" key="2">
    <source>
        <dbReference type="EMBL" id="KDP23835.1"/>
    </source>
</evidence>
<dbReference type="EMBL" id="KK915190">
    <property type="protein sequence ID" value="KDP23835.1"/>
    <property type="molecule type" value="Genomic_DNA"/>
</dbReference>
<dbReference type="AlphaFoldDB" id="A0A067JV17"/>
<organism evidence="2 3">
    <name type="scientific">Jatropha curcas</name>
    <name type="common">Barbados nut</name>
    <dbReference type="NCBI Taxonomy" id="180498"/>
    <lineage>
        <taxon>Eukaryota</taxon>
        <taxon>Viridiplantae</taxon>
        <taxon>Streptophyta</taxon>
        <taxon>Embryophyta</taxon>
        <taxon>Tracheophyta</taxon>
        <taxon>Spermatophyta</taxon>
        <taxon>Magnoliopsida</taxon>
        <taxon>eudicotyledons</taxon>
        <taxon>Gunneridae</taxon>
        <taxon>Pentapetalae</taxon>
        <taxon>rosids</taxon>
        <taxon>fabids</taxon>
        <taxon>Malpighiales</taxon>
        <taxon>Euphorbiaceae</taxon>
        <taxon>Crotonoideae</taxon>
        <taxon>Jatropheae</taxon>
        <taxon>Jatropha</taxon>
    </lineage>
</organism>
<protein>
    <submittedName>
        <fullName evidence="2">Uncharacterized protein</fullName>
    </submittedName>
</protein>
<evidence type="ECO:0000256" key="1">
    <source>
        <dbReference type="SAM" id="Coils"/>
    </source>
</evidence>
<reference evidence="2 3" key="1">
    <citation type="journal article" date="2014" name="PLoS ONE">
        <title>Global Analysis of Gene Expression Profiles in Physic Nut (Jatropha curcas L.) Seedlings Exposed to Salt Stress.</title>
        <authorList>
            <person name="Zhang L."/>
            <person name="Zhang C."/>
            <person name="Wu P."/>
            <person name="Chen Y."/>
            <person name="Li M."/>
            <person name="Jiang H."/>
            <person name="Wu G."/>
        </authorList>
    </citation>
    <scope>NUCLEOTIDE SEQUENCE [LARGE SCALE GENOMIC DNA]</scope>
    <source>
        <strain evidence="3">cv. GZQX0401</strain>
        <tissue evidence="2">Young leaves</tissue>
    </source>
</reference>
<gene>
    <name evidence="2" type="ORF">JCGZ_27124</name>
</gene>
<dbReference type="Proteomes" id="UP000027138">
    <property type="component" value="Unassembled WGS sequence"/>
</dbReference>
<accession>A0A067JV17</accession>
<sequence length="433" mass="47297">MAPKKITVTLQAARIGALNSLNVISTTDSSPDANIKTKSVVEIYAKATPLPQQVLIASPILVESTEKSASQKRSTTSTINSSDVMPVMMAITKATVELDALKLQLEALNHALQEKDNQIAYLMNMLDSMTGKSQMFEKDESTSKGFMPLKEMQSKGTQVKVIEDIEVKAPTKKIEEGESSSTKESEHDALAKISQTFTKKIKLHFVHVSKGQDDQSSSSNPKDIIQGLKDLTLPVNSLVSPKVFKSPLKGLTRPSKSLIVELRALPAKRTSVFDPNAYKLLAKAGYGSIDVAKLTKDFKNGDSEQSSTAIRKVWKDKNTGEQGSNVGLGYQALAPLRLKIRRETSNHISVEEIEDIKSEISRPSIFSRLGVSSNRISVFDPIGILEGMDTKKSRTSIHQRLGISKPSKGKKNKKKQSIVTINCLTCAAKFPLG</sequence>
<proteinExistence type="predicted"/>
<evidence type="ECO:0000313" key="3">
    <source>
        <dbReference type="Proteomes" id="UP000027138"/>
    </source>
</evidence>
<keyword evidence="1" id="KW-0175">Coiled coil</keyword>
<feature type="coiled-coil region" evidence="1">
    <location>
        <begin position="91"/>
        <end position="118"/>
    </location>
</feature>
<keyword evidence="3" id="KW-1185">Reference proteome</keyword>